<feature type="binding site" evidence="3">
    <location>
        <begin position="36"/>
        <end position="39"/>
    </location>
    <ligand>
        <name>substrate</name>
    </ligand>
</feature>
<dbReference type="FunFam" id="3.40.50.1360:FF:000001">
    <property type="entry name" value="Ribose-5-phosphate isomerase A"/>
    <property type="match status" value="1"/>
</dbReference>
<comment type="caution">
    <text evidence="4">The sequence shown here is derived from an EMBL/GenBank/DDBJ whole genome shotgun (WGS) entry which is preliminary data.</text>
</comment>
<keyword evidence="5" id="KW-1185">Reference proteome</keyword>
<dbReference type="InterPro" id="IPR020672">
    <property type="entry name" value="Ribose5P_isomerase_typA_subgr"/>
</dbReference>
<dbReference type="AlphaFoldDB" id="A0A0D6MLF5"/>
<proteinExistence type="inferred from homology"/>
<keyword evidence="2 3" id="KW-0413">Isomerase</keyword>
<dbReference type="RefSeq" id="WP_048848697.1">
    <property type="nucleotide sequence ID" value="NZ_BALE01000017.1"/>
</dbReference>
<evidence type="ECO:0000256" key="3">
    <source>
        <dbReference type="HAMAP-Rule" id="MF_00170"/>
    </source>
</evidence>
<evidence type="ECO:0000256" key="2">
    <source>
        <dbReference type="ARBA" id="ARBA00023235"/>
    </source>
</evidence>
<dbReference type="EMBL" id="BALE01000017">
    <property type="protein sequence ID" value="GAN54143.1"/>
    <property type="molecule type" value="Genomic_DNA"/>
</dbReference>
<gene>
    <name evidence="3" type="primary">rpiA</name>
    <name evidence="4" type="ORF">Tasa_017_026</name>
</gene>
<name>A0A0D6MLF5_9PROT</name>
<comment type="subunit">
    <text evidence="3">Homodimer.</text>
</comment>
<comment type="catalytic activity">
    <reaction evidence="1 3">
        <text>aldehydo-D-ribose 5-phosphate = D-ribulose 5-phosphate</text>
        <dbReference type="Rhea" id="RHEA:14657"/>
        <dbReference type="ChEBI" id="CHEBI:58121"/>
        <dbReference type="ChEBI" id="CHEBI:58273"/>
        <dbReference type="EC" id="5.3.1.6"/>
    </reaction>
</comment>
<dbReference type="PANTHER" id="PTHR43748:SF3">
    <property type="entry name" value="RIBOSE-5-PHOSPHATE ISOMERASE 3, CHLOROPLASTIC-RELATED"/>
    <property type="match status" value="1"/>
</dbReference>
<dbReference type="InterPro" id="IPR004788">
    <property type="entry name" value="Ribose5P_isomerase_type_A"/>
</dbReference>
<dbReference type="NCBIfam" id="TIGR00021">
    <property type="entry name" value="rpiA"/>
    <property type="match status" value="1"/>
</dbReference>
<dbReference type="Gene3D" id="3.40.50.1360">
    <property type="match status" value="1"/>
</dbReference>
<dbReference type="InterPro" id="IPR050262">
    <property type="entry name" value="Ribose-5P_isomerase"/>
</dbReference>
<organism evidence="4 5">
    <name type="scientific">Tanticharoenia sakaeratensis NBRC 103193</name>
    <dbReference type="NCBI Taxonomy" id="1231623"/>
    <lineage>
        <taxon>Bacteria</taxon>
        <taxon>Pseudomonadati</taxon>
        <taxon>Pseudomonadota</taxon>
        <taxon>Alphaproteobacteria</taxon>
        <taxon>Acetobacterales</taxon>
        <taxon>Acetobacteraceae</taxon>
        <taxon>Tanticharoenia</taxon>
    </lineage>
</organism>
<dbReference type="EC" id="5.3.1.6" evidence="3"/>
<dbReference type="GO" id="GO:0004751">
    <property type="term" value="F:ribose-5-phosphate isomerase activity"/>
    <property type="evidence" value="ECO:0007669"/>
    <property type="project" value="UniProtKB-UniRule"/>
</dbReference>
<dbReference type="PANTHER" id="PTHR43748">
    <property type="entry name" value="RIBOSE-5-PHOSPHATE ISOMERASE 3, CHLOROPLASTIC-RELATED"/>
    <property type="match status" value="1"/>
</dbReference>
<comment type="pathway">
    <text evidence="3">Carbohydrate degradation; pentose phosphate pathway; D-ribose 5-phosphate from D-ribulose 5-phosphate (non-oxidative stage): step 1/1.</text>
</comment>
<dbReference type="UniPathway" id="UPA00115">
    <property type="reaction ID" value="UER00412"/>
</dbReference>
<evidence type="ECO:0000313" key="5">
    <source>
        <dbReference type="Proteomes" id="UP000032679"/>
    </source>
</evidence>
<feature type="binding site" evidence="3">
    <location>
        <begin position="106"/>
        <end position="109"/>
    </location>
    <ligand>
        <name>substrate</name>
    </ligand>
</feature>
<dbReference type="GO" id="GO:0009052">
    <property type="term" value="P:pentose-phosphate shunt, non-oxidative branch"/>
    <property type="evidence" value="ECO:0007669"/>
    <property type="project" value="UniProtKB-UniRule"/>
</dbReference>
<dbReference type="SUPFAM" id="SSF75445">
    <property type="entry name" value="D-ribose-5-phosphate isomerase (RpiA), lid domain"/>
    <property type="match status" value="1"/>
</dbReference>
<dbReference type="Pfam" id="PF06026">
    <property type="entry name" value="Rib_5-P_isom_A"/>
    <property type="match status" value="1"/>
</dbReference>
<dbReference type="STRING" id="1231623.Tasa_017_026"/>
<dbReference type="NCBIfam" id="NF001924">
    <property type="entry name" value="PRK00702.1"/>
    <property type="match status" value="1"/>
</dbReference>
<reference evidence="4 5" key="1">
    <citation type="submission" date="2012-10" db="EMBL/GenBank/DDBJ databases">
        <title>Genome sequencing of Tanticharoenia sakaeratensis NBRC 103193.</title>
        <authorList>
            <person name="Azuma Y."/>
            <person name="Hadano H."/>
            <person name="Hirakawa H."/>
            <person name="Matsushita K."/>
        </authorList>
    </citation>
    <scope>NUCLEOTIDE SEQUENCE [LARGE SCALE GENOMIC DNA]</scope>
    <source>
        <strain evidence="4 5">NBRC 103193</strain>
    </source>
</reference>
<sequence length="242" mass="26497">MNTPATADELRAQRKQEAARHAASFVEPGMVVGLGTGSTSAFFIDELGRRWNREGLRFKGIPTSERSAQQARELGIELTDFSEQTRIDLAVDGADEVLRGRLTLIKGLGGALLREKIVAHAADRFVVIVDDKKLVDKLGTTAPVPIEVTPFGWECAAERLGRLGARAPKPRMDRNGQLYVTDGGNMIIDCHFGPIEDPLYLFTEIAKIVGVIESGMFLDDVSEVLVATEHGIDRLTATERRV</sequence>
<protein>
    <recommendedName>
        <fullName evidence="3">Ribose-5-phosphate isomerase A</fullName>
        <ecNumber evidence="3">5.3.1.6</ecNumber>
    </recommendedName>
    <alternativeName>
        <fullName evidence="3">Phosphoriboisomerase A</fullName>
        <shortName evidence="3">PRI</shortName>
    </alternativeName>
</protein>
<dbReference type="SUPFAM" id="SSF100950">
    <property type="entry name" value="NagB/RpiA/CoA transferase-like"/>
    <property type="match status" value="1"/>
</dbReference>
<dbReference type="Gene3D" id="3.30.70.260">
    <property type="match status" value="1"/>
</dbReference>
<dbReference type="Proteomes" id="UP000032679">
    <property type="component" value="Unassembled WGS sequence"/>
</dbReference>
<dbReference type="InterPro" id="IPR037171">
    <property type="entry name" value="NagB/RpiA_transferase-like"/>
</dbReference>
<feature type="binding site" evidence="3">
    <location>
        <begin position="92"/>
        <end position="95"/>
    </location>
    <ligand>
        <name>substrate</name>
    </ligand>
</feature>
<dbReference type="CDD" id="cd01398">
    <property type="entry name" value="RPI_A"/>
    <property type="match status" value="1"/>
</dbReference>
<dbReference type="OrthoDB" id="5870696at2"/>
<feature type="binding site" evidence="3">
    <location>
        <position position="133"/>
    </location>
    <ligand>
        <name>substrate</name>
    </ligand>
</feature>
<evidence type="ECO:0000313" key="4">
    <source>
        <dbReference type="EMBL" id="GAN54143.1"/>
    </source>
</evidence>
<comment type="function">
    <text evidence="3">Catalyzes the reversible conversion of ribose-5-phosphate to ribulose 5-phosphate.</text>
</comment>
<feature type="active site" description="Proton acceptor" evidence="3">
    <location>
        <position position="115"/>
    </location>
</feature>
<dbReference type="HAMAP" id="MF_00170">
    <property type="entry name" value="Rib_5P_isom_A"/>
    <property type="match status" value="1"/>
</dbReference>
<accession>A0A0D6MLF5</accession>
<evidence type="ECO:0000256" key="1">
    <source>
        <dbReference type="ARBA" id="ARBA00001713"/>
    </source>
</evidence>
<comment type="similarity">
    <text evidence="3">Belongs to the ribose 5-phosphate isomerase family.</text>
</comment>